<keyword evidence="3" id="KW-0378">Hydrolase</keyword>
<gene>
    <name evidence="7" type="ORF">HF519_10995</name>
</gene>
<evidence type="ECO:0000256" key="2">
    <source>
        <dbReference type="ARBA" id="ARBA00022723"/>
    </source>
</evidence>
<dbReference type="EMBL" id="JAAXKZ010000031">
    <property type="protein sequence ID" value="NMH92084.1"/>
    <property type="molecule type" value="Genomic_DNA"/>
</dbReference>
<keyword evidence="1" id="KW-0540">Nuclease</keyword>
<protein>
    <submittedName>
        <fullName evidence="7">PIN domain-containing protein</fullName>
    </submittedName>
</protein>
<evidence type="ECO:0000313" key="7">
    <source>
        <dbReference type="EMBL" id="NMH92084.1"/>
    </source>
</evidence>
<dbReference type="Proteomes" id="UP000586918">
    <property type="component" value="Unassembled WGS sequence"/>
</dbReference>
<evidence type="ECO:0000256" key="4">
    <source>
        <dbReference type="ARBA" id="ARBA00022842"/>
    </source>
</evidence>
<proteinExistence type="predicted"/>
<feature type="domain" description="PIN" evidence="5">
    <location>
        <begin position="5"/>
        <end position="111"/>
    </location>
</feature>
<evidence type="ECO:0000259" key="5">
    <source>
        <dbReference type="Pfam" id="PF13470"/>
    </source>
</evidence>
<dbReference type="Pfam" id="PF13470">
    <property type="entry name" value="PIN_3"/>
    <property type="match status" value="1"/>
</dbReference>
<dbReference type="AlphaFoldDB" id="A0A848DHX0"/>
<keyword evidence="4" id="KW-0460">Magnesium</keyword>
<evidence type="ECO:0000259" key="6">
    <source>
        <dbReference type="Pfam" id="PF26343"/>
    </source>
</evidence>
<keyword evidence="8" id="KW-1185">Reference proteome</keyword>
<dbReference type="GO" id="GO:0046872">
    <property type="term" value="F:metal ion binding"/>
    <property type="evidence" value="ECO:0007669"/>
    <property type="project" value="UniProtKB-KW"/>
</dbReference>
<organism evidence="7 8">
    <name type="scientific">Pseudonocardia bannensis</name>
    <dbReference type="NCBI Taxonomy" id="630973"/>
    <lineage>
        <taxon>Bacteria</taxon>
        <taxon>Bacillati</taxon>
        <taxon>Actinomycetota</taxon>
        <taxon>Actinomycetes</taxon>
        <taxon>Pseudonocardiales</taxon>
        <taxon>Pseudonocardiaceae</taxon>
        <taxon>Pseudonocardia</taxon>
    </lineage>
</organism>
<feature type="domain" description="VapC50 C-terminal" evidence="6">
    <location>
        <begin position="129"/>
        <end position="182"/>
    </location>
</feature>
<evidence type="ECO:0000313" key="8">
    <source>
        <dbReference type="Proteomes" id="UP000586918"/>
    </source>
</evidence>
<dbReference type="Pfam" id="PF26343">
    <property type="entry name" value="VapC50_C"/>
    <property type="match status" value="1"/>
</dbReference>
<dbReference type="InterPro" id="IPR002716">
    <property type="entry name" value="PIN_dom"/>
</dbReference>
<evidence type="ECO:0000256" key="1">
    <source>
        <dbReference type="ARBA" id="ARBA00022722"/>
    </source>
</evidence>
<evidence type="ECO:0000256" key="3">
    <source>
        <dbReference type="ARBA" id="ARBA00022801"/>
    </source>
</evidence>
<reference evidence="7 8" key="1">
    <citation type="submission" date="2020-04" db="EMBL/GenBank/DDBJ databases">
        <authorList>
            <person name="Klaysubun C."/>
            <person name="Duangmal K."/>
            <person name="Lipun K."/>
        </authorList>
    </citation>
    <scope>NUCLEOTIDE SEQUENCE [LARGE SCALE GENOMIC DNA]</scope>
    <source>
        <strain evidence="7 8">DSM 45300</strain>
    </source>
</reference>
<dbReference type="RefSeq" id="WP_169412797.1">
    <property type="nucleotide sequence ID" value="NZ_JAAXKZ010000031.1"/>
</dbReference>
<dbReference type="InterPro" id="IPR058652">
    <property type="entry name" value="VapC50_C"/>
</dbReference>
<name>A0A848DHX0_9PSEU</name>
<keyword evidence="2" id="KW-0479">Metal-binding</keyword>
<sequence length="183" mass="20422">MAFVVVYDACVLYPSLLRDLLIRVAQAGLVQAKWTNEILEETFRNLKENRPDLDPALLDRTRERMGRAIRDVLITGYEPLIPMLELPDANDRHVLAAAIKAHAQVIVTTNLKDFPPPALSQWQIEAQHPDEFVHDLVDLHPKAVFGEVQRIADSTSKPPLSVDEVLTGLSRCGLVESVAALRS</sequence>
<accession>A0A848DHX0</accession>
<dbReference type="GO" id="GO:0004518">
    <property type="term" value="F:nuclease activity"/>
    <property type="evidence" value="ECO:0007669"/>
    <property type="project" value="UniProtKB-KW"/>
</dbReference>
<comment type="caution">
    <text evidence="7">The sequence shown here is derived from an EMBL/GenBank/DDBJ whole genome shotgun (WGS) entry which is preliminary data.</text>
</comment>
<dbReference type="GO" id="GO:0016787">
    <property type="term" value="F:hydrolase activity"/>
    <property type="evidence" value="ECO:0007669"/>
    <property type="project" value="UniProtKB-KW"/>
</dbReference>